<proteinExistence type="predicted"/>
<reference evidence="1 2" key="1">
    <citation type="submission" date="2016-10" db="EMBL/GenBank/DDBJ databases">
        <authorList>
            <person name="de Groot N.N."/>
        </authorList>
    </citation>
    <scope>NUCLEOTIDE SEQUENCE [LARGE SCALE GENOMIC DNA]</scope>
    <source>
        <strain evidence="1 2">ATCC 35958</strain>
    </source>
</reference>
<dbReference type="Proteomes" id="UP000199766">
    <property type="component" value="Unassembled WGS sequence"/>
</dbReference>
<sequence length="200" mass="22209">MVNFNFGFGTVANGAAPVLPDPVPAHPLLDGKEEIGRGQYSVVLDKGDGERVYKVVSSPADYWLHTATDRPQGKHFPIVYADHGDIGQAQSGYRFCLLEMERLYPLTPESQAAIVAAQLSKAYWEGCRRWSQLGARMGRMAMYHLTQGDQPFGDVPMQSALRALSEFIEEYQLLPDILKADNLMVRKDGTLVFSDPVFVS</sequence>
<name>A0A1H9KH01_9BURK</name>
<keyword evidence="2" id="KW-1185">Reference proteome</keyword>
<dbReference type="RefSeq" id="WP_218144468.1">
    <property type="nucleotide sequence ID" value="NZ_FOGD01000003.1"/>
</dbReference>
<gene>
    <name evidence="1" type="ORF">SAMN02982919_01553</name>
</gene>
<dbReference type="STRING" id="180197.SAMN02982919_01553"/>
<evidence type="ECO:0008006" key="3">
    <source>
        <dbReference type="Google" id="ProtNLM"/>
    </source>
</evidence>
<organism evidence="1 2">
    <name type="scientific">Giesbergeria anulus</name>
    <dbReference type="NCBI Taxonomy" id="180197"/>
    <lineage>
        <taxon>Bacteria</taxon>
        <taxon>Pseudomonadati</taxon>
        <taxon>Pseudomonadota</taxon>
        <taxon>Betaproteobacteria</taxon>
        <taxon>Burkholderiales</taxon>
        <taxon>Comamonadaceae</taxon>
        <taxon>Giesbergeria</taxon>
    </lineage>
</organism>
<evidence type="ECO:0000313" key="1">
    <source>
        <dbReference type="EMBL" id="SEQ98113.1"/>
    </source>
</evidence>
<accession>A0A1H9KH01</accession>
<protein>
    <recommendedName>
        <fullName evidence="3">Protein kinase domain-containing protein</fullName>
    </recommendedName>
</protein>
<dbReference type="EMBL" id="FOGD01000003">
    <property type="protein sequence ID" value="SEQ98113.1"/>
    <property type="molecule type" value="Genomic_DNA"/>
</dbReference>
<evidence type="ECO:0000313" key="2">
    <source>
        <dbReference type="Proteomes" id="UP000199766"/>
    </source>
</evidence>
<dbReference type="AlphaFoldDB" id="A0A1H9KH01"/>